<evidence type="ECO:0000256" key="1">
    <source>
        <dbReference type="ARBA" id="ARBA00022741"/>
    </source>
</evidence>
<evidence type="ECO:0000256" key="3">
    <source>
        <dbReference type="ARBA" id="ARBA00023134"/>
    </source>
</evidence>
<evidence type="ECO:0000256" key="6">
    <source>
        <dbReference type="SAM" id="Phobius"/>
    </source>
</evidence>
<keyword evidence="6" id="KW-1133">Transmembrane helix</keyword>
<evidence type="ECO:0000256" key="2">
    <source>
        <dbReference type="ARBA" id="ARBA00022801"/>
    </source>
</evidence>
<dbReference type="InterPro" id="IPR030386">
    <property type="entry name" value="G_GB1_RHD3_dom"/>
</dbReference>
<dbReference type="PROSITE" id="PS51715">
    <property type="entry name" value="G_GB1_RHD3"/>
    <property type="match status" value="1"/>
</dbReference>
<evidence type="ECO:0000259" key="7">
    <source>
        <dbReference type="PROSITE" id="PS51715"/>
    </source>
</evidence>
<keyword evidence="2" id="KW-0378">Hydrolase</keyword>
<keyword evidence="3" id="KW-0342">GTP-binding</keyword>
<dbReference type="Gene3D" id="3.40.50.300">
    <property type="entry name" value="P-loop containing nucleotide triphosphate hydrolases"/>
    <property type="match status" value="1"/>
</dbReference>
<dbReference type="InterPro" id="IPR036543">
    <property type="entry name" value="Guanylate-bd_C_sf"/>
</dbReference>
<dbReference type="OrthoDB" id="7788754at2759"/>
<protein>
    <submittedName>
        <fullName evidence="8">Atlastin-2</fullName>
    </submittedName>
</protein>
<keyword evidence="9" id="KW-1185">Reference proteome</keyword>
<dbReference type="Gene3D" id="1.20.58.420">
    <property type="entry name" value="AHSP"/>
    <property type="match status" value="1"/>
</dbReference>
<keyword evidence="1" id="KW-0547">Nucleotide-binding</keyword>
<comment type="similarity">
    <text evidence="4">Belongs to the TRAFAC class dynamin-like GTPase superfamily. GB1/RHD3 GTPase family.</text>
</comment>
<dbReference type="OMA" id="DWSFPYD"/>
<dbReference type="PANTHER" id="PTHR10751">
    <property type="entry name" value="GUANYLATE BINDING PROTEIN"/>
    <property type="match status" value="1"/>
</dbReference>
<keyword evidence="6" id="KW-0812">Transmembrane</keyword>
<evidence type="ECO:0000313" key="8">
    <source>
        <dbReference type="EMBL" id="OXA48587.1"/>
    </source>
</evidence>
<dbReference type="GO" id="GO:0003924">
    <property type="term" value="F:GTPase activity"/>
    <property type="evidence" value="ECO:0007669"/>
    <property type="project" value="InterPro"/>
</dbReference>
<accession>A0A226DV75</accession>
<dbReference type="Pfam" id="PF02263">
    <property type="entry name" value="GBP"/>
    <property type="match status" value="1"/>
</dbReference>
<reference evidence="8 9" key="1">
    <citation type="submission" date="2015-12" db="EMBL/GenBank/DDBJ databases">
        <title>The genome of Folsomia candida.</title>
        <authorList>
            <person name="Faddeeva A."/>
            <person name="Derks M.F."/>
            <person name="Anvar Y."/>
            <person name="Smit S."/>
            <person name="Van Straalen N."/>
            <person name="Roelofs D."/>
        </authorList>
    </citation>
    <scope>NUCLEOTIDE SEQUENCE [LARGE SCALE GENOMIC DNA]</scope>
    <source>
        <strain evidence="8 9">VU population</strain>
        <tissue evidence="8">Whole body</tissue>
    </source>
</reference>
<feature type="transmembrane region" description="Helical" evidence="6">
    <location>
        <begin position="118"/>
        <end position="136"/>
    </location>
</feature>
<feature type="domain" description="GB1/RHD3-type G" evidence="7">
    <location>
        <begin position="39"/>
        <end position="187"/>
    </location>
</feature>
<organism evidence="8 9">
    <name type="scientific">Folsomia candida</name>
    <name type="common">Springtail</name>
    <dbReference type="NCBI Taxonomy" id="158441"/>
    <lineage>
        <taxon>Eukaryota</taxon>
        <taxon>Metazoa</taxon>
        <taxon>Ecdysozoa</taxon>
        <taxon>Arthropoda</taxon>
        <taxon>Hexapoda</taxon>
        <taxon>Collembola</taxon>
        <taxon>Entomobryomorpha</taxon>
        <taxon>Isotomoidea</taxon>
        <taxon>Isotomidae</taxon>
        <taxon>Proisotominae</taxon>
        <taxon>Folsomia</taxon>
    </lineage>
</organism>
<name>A0A226DV75_FOLCA</name>
<dbReference type="GO" id="GO:0005525">
    <property type="term" value="F:GTP binding"/>
    <property type="evidence" value="ECO:0007669"/>
    <property type="project" value="UniProtKB-KW"/>
</dbReference>
<dbReference type="Proteomes" id="UP000198287">
    <property type="component" value="Unassembled WGS sequence"/>
</dbReference>
<keyword evidence="6" id="KW-0472">Membrane</keyword>
<feature type="region of interest" description="Disordered" evidence="5">
    <location>
        <begin position="471"/>
        <end position="503"/>
    </location>
</feature>
<evidence type="ECO:0000256" key="4">
    <source>
        <dbReference type="PROSITE-ProRule" id="PRU01052"/>
    </source>
</evidence>
<dbReference type="SUPFAM" id="SSF48340">
    <property type="entry name" value="Interferon-induced guanylate-binding protein 1 (GBP1), C-terminal domain"/>
    <property type="match status" value="1"/>
</dbReference>
<evidence type="ECO:0000256" key="5">
    <source>
        <dbReference type="SAM" id="MobiDB-lite"/>
    </source>
</evidence>
<evidence type="ECO:0000313" key="9">
    <source>
        <dbReference type="Proteomes" id="UP000198287"/>
    </source>
</evidence>
<feature type="compositionally biased region" description="Basic and acidic residues" evidence="5">
    <location>
        <begin position="471"/>
        <end position="500"/>
    </location>
</feature>
<dbReference type="InterPro" id="IPR015894">
    <property type="entry name" value="Guanylate-bd_N"/>
</dbReference>
<dbReference type="AlphaFoldDB" id="A0A226DV75"/>
<dbReference type="SUPFAM" id="SSF52540">
    <property type="entry name" value="P-loop containing nucleoside triphosphate hydrolases"/>
    <property type="match status" value="1"/>
</dbReference>
<dbReference type="InterPro" id="IPR027417">
    <property type="entry name" value="P-loop_NTPase"/>
</dbReference>
<gene>
    <name evidence="8" type="ORF">Fcan01_16120</name>
</gene>
<proteinExistence type="inferred from homology"/>
<dbReference type="EMBL" id="LNIX01000011">
    <property type="protein sequence ID" value="OXA48587.1"/>
    <property type="molecule type" value="Genomic_DNA"/>
</dbReference>
<comment type="caution">
    <text evidence="8">The sequence shown here is derived from an EMBL/GenBank/DDBJ whole genome shotgun (WGS) entry which is preliminary data.</text>
</comment>
<sequence length="529" mass="59436">MADQSSQSNGEPISILKIAKDKITIDTKAIKSILEKIGNHYFTIYSINGPKRTGKSFMLSNFIRYLSQGSPRGSERKTIGIDVWSEPFWTTHNGRRIAVVLMDTQGSFDDQTTMQQNAIIFAIATLLSSVLIFNIMRDVGEGVLQFFQFFSSFATLTIPEVEGQAASGERGTGAFQKLVFLIRDFQFVQDYQLGFYDDNNVPKGQKENFKKDKLDSNPGQPTEVRFTHDQVVKSYQDVGVYLMPEPDKGLKQLDTLENLNPDFASHVGAFVSPVLSPGHLVTKKISGVEVTGLDMVKYVTSWATLFEGSDLPEIKSVYHSAAESQFIIAKHLALTFYASEMQKFLQQNPDGVSDTDLCVKHGDTVKESFAIYKSKSRMGGAEMDAKFGEEFTSESARLLGTLESINNTNLKAAQANEKLNKAQEAFQREAEAQRERARKLEAAQAKQRKEMEADIAARKKAHQDLMNMMKEQKKTQERAEKEAKEREEALKKRLDEERARVPGRQQPNVLQDIIQGVGSLFVPGMKFFR</sequence>
<feature type="region of interest" description="Disordered" evidence="5">
    <location>
        <begin position="425"/>
        <end position="450"/>
    </location>
</feature>